<feature type="region of interest" description="Disordered" evidence="1">
    <location>
        <begin position="446"/>
        <end position="498"/>
    </location>
</feature>
<proteinExistence type="predicted"/>
<feature type="region of interest" description="Disordered" evidence="1">
    <location>
        <begin position="332"/>
        <end position="351"/>
    </location>
</feature>
<accession>K0R949</accession>
<evidence type="ECO:0000313" key="3">
    <source>
        <dbReference type="Proteomes" id="UP000266841"/>
    </source>
</evidence>
<keyword evidence="3" id="KW-1185">Reference proteome</keyword>
<name>K0R949_THAOC</name>
<reference evidence="2 3" key="1">
    <citation type="journal article" date="2012" name="Genome Biol.">
        <title>Genome and low-iron response of an oceanic diatom adapted to chronic iron limitation.</title>
        <authorList>
            <person name="Lommer M."/>
            <person name="Specht M."/>
            <person name="Roy A.S."/>
            <person name="Kraemer L."/>
            <person name="Andreson R."/>
            <person name="Gutowska M.A."/>
            <person name="Wolf J."/>
            <person name="Bergner S.V."/>
            <person name="Schilhabel M.B."/>
            <person name="Klostermeier U.C."/>
            <person name="Beiko R.G."/>
            <person name="Rosenstiel P."/>
            <person name="Hippler M."/>
            <person name="Laroche J."/>
        </authorList>
    </citation>
    <scope>NUCLEOTIDE SEQUENCE [LARGE SCALE GENOMIC DNA]</scope>
    <source>
        <strain evidence="2 3">CCMP1005</strain>
    </source>
</reference>
<gene>
    <name evidence="2" type="ORF">THAOC_32511</name>
</gene>
<organism evidence="2 3">
    <name type="scientific">Thalassiosira oceanica</name>
    <name type="common">Marine diatom</name>
    <dbReference type="NCBI Taxonomy" id="159749"/>
    <lineage>
        <taxon>Eukaryota</taxon>
        <taxon>Sar</taxon>
        <taxon>Stramenopiles</taxon>
        <taxon>Ochrophyta</taxon>
        <taxon>Bacillariophyta</taxon>
        <taxon>Coscinodiscophyceae</taxon>
        <taxon>Thalassiosirophycidae</taxon>
        <taxon>Thalassiosirales</taxon>
        <taxon>Thalassiosiraceae</taxon>
        <taxon>Thalassiosira</taxon>
    </lineage>
</organism>
<evidence type="ECO:0000313" key="2">
    <source>
        <dbReference type="EMBL" id="EJK48674.1"/>
    </source>
</evidence>
<dbReference type="Proteomes" id="UP000266841">
    <property type="component" value="Unassembled WGS sequence"/>
</dbReference>
<feature type="compositionally biased region" description="Low complexity" evidence="1">
    <location>
        <begin position="463"/>
        <end position="475"/>
    </location>
</feature>
<dbReference type="EMBL" id="AGNL01045552">
    <property type="protein sequence ID" value="EJK48674.1"/>
    <property type="molecule type" value="Genomic_DNA"/>
</dbReference>
<feature type="region of interest" description="Disordered" evidence="1">
    <location>
        <begin position="254"/>
        <end position="316"/>
    </location>
</feature>
<feature type="region of interest" description="Disordered" evidence="1">
    <location>
        <begin position="1"/>
        <end position="63"/>
    </location>
</feature>
<protein>
    <submittedName>
        <fullName evidence="2">Uncharacterized protein</fullName>
    </submittedName>
</protein>
<feature type="compositionally biased region" description="Basic and acidic residues" evidence="1">
    <location>
        <begin position="22"/>
        <end position="32"/>
    </location>
</feature>
<sequence length="620" mass="66158">MSPRCDRSDPGSFADTMPRRRATLDSRSKIERPPPLVFVRKGSAGATRGHSAVANPPPPRNTQSVFEYHQIFAKLKSSDPTAPAGALHQRTMTKIASLRAEEEARHAELRESQNDTRLNRLVRGVSGLATRGGAGPQLDGSDRSHDGASPRELTGTPASTPVLGNGRRTFIGRPALHGMPGLNGAVSRVGGFLPGNGGHREASGRGNIAPRVSGVNLAFFGKDDQSNGDANSASAMSDITGFFIDDETDNSLIRASRTSKSSPSSAGSISSPPPDNKGPTPNEEGASVLQKMIKLQKDEPMVAARSPSRPGLRRRRYSATAVAALAEPSLLSHVQSEKPENSLKSRRSRRRHSLALPVGVEYDVPLESDGGRSPHLSNPGQMHVQIQSCDLESGRILSSASGLGLADTPGSYHAGRGGDPLNRSDHTGYSSYSCLSDVTGRSREGSLHGLIGRFPPRSRLVPRGRTSPGSRRGGTAPWKAPRGSNGGRRGIQRKRGEKDLPRVPFDNVVHREISTHQFRMAAANLMVGPVVPLALSGTVLNVVATRAYIQLRSWKLLETTMASAHFCDLLSCSPVELLQAGAREAFGHKFDNVSAVATHQLSAHLVSPPFHHECVGERSA</sequence>
<dbReference type="AlphaFoldDB" id="K0R949"/>
<comment type="caution">
    <text evidence="2">The sequence shown here is derived from an EMBL/GenBank/DDBJ whole genome shotgun (WGS) entry which is preliminary data.</text>
</comment>
<feature type="compositionally biased region" description="Basic and acidic residues" evidence="1">
    <location>
        <begin position="140"/>
        <end position="149"/>
    </location>
</feature>
<feature type="region of interest" description="Disordered" evidence="1">
    <location>
        <begin position="125"/>
        <end position="165"/>
    </location>
</feature>
<evidence type="ECO:0000256" key="1">
    <source>
        <dbReference type="SAM" id="MobiDB-lite"/>
    </source>
</evidence>
<feature type="compositionally biased region" description="Low complexity" evidence="1">
    <location>
        <begin position="256"/>
        <end position="270"/>
    </location>
</feature>